<feature type="region of interest" description="Disordered" evidence="1">
    <location>
        <begin position="1"/>
        <end position="178"/>
    </location>
</feature>
<evidence type="ECO:0000256" key="1">
    <source>
        <dbReference type="SAM" id="MobiDB-lite"/>
    </source>
</evidence>
<organism evidence="2 3">
    <name type="scientific">Brassica cretica</name>
    <name type="common">Mustard</name>
    <dbReference type="NCBI Taxonomy" id="69181"/>
    <lineage>
        <taxon>Eukaryota</taxon>
        <taxon>Viridiplantae</taxon>
        <taxon>Streptophyta</taxon>
        <taxon>Embryophyta</taxon>
        <taxon>Tracheophyta</taxon>
        <taxon>Spermatophyta</taxon>
        <taxon>Magnoliopsida</taxon>
        <taxon>eudicotyledons</taxon>
        <taxon>Gunneridae</taxon>
        <taxon>Pentapetalae</taxon>
        <taxon>rosids</taxon>
        <taxon>malvids</taxon>
        <taxon>Brassicales</taxon>
        <taxon>Brassicaceae</taxon>
        <taxon>Brassiceae</taxon>
        <taxon>Brassica</taxon>
    </lineage>
</organism>
<feature type="compositionally biased region" description="Basic and acidic residues" evidence="1">
    <location>
        <begin position="292"/>
        <end position="304"/>
    </location>
</feature>
<feature type="compositionally biased region" description="Basic residues" evidence="1">
    <location>
        <begin position="254"/>
        <end position="264"/>
    </location>
</feature>
<sequence>MAWTSIPDRTGARVWNHPGERQPADDLTRTQSTRPISLTPLAQTREEVTELRGMAERELAEHRANARERNQQPSGPSRGMPNPLNLRDFSTPDLSYSGLYEIDTGLQGPRSTSIQPQNGYTERPGEPRTRTPPLGHPTSENRTPPATGTFQQTGFGDPTGQARGYGPRGSIDADPRREDKMVLNETGTFQNYIKRNDAELKRIHTIMHMATSSAPDIDMGHSTEECRAALRSQNENKETSEDNEEEDAPATPKTNRKIKGSSNKRNRETELKSPSSPPPAPKKRVDMISWGSKRDIPNKIEGQTEGKVYDTTQITLRSELLSQIRGSVAELRDRIHKELENLLNLVSFTEEEVMNFPNQRSFSPSICEYQISKGDSGPRKKRPEPKPIIGFKMDLSAFQKDPNQEIWPRNYEFMICQLEPKAKQLSSLGQETKGNSKTSNFIFADESVECPSRNQVTIDVSMELECFLSCFHYYELKENPKEAAKCSPHGKQLELAILNEPKMIPQPTSCPNQKHCKDHGLIVSFHHENFTCLMLDHVLDDYPNGLDPDFDVLRIEKPLDYFFHRFDVVSLVVLNEQDKHDQFPRRASTGERLRTCVRGTWNRTYLREMSSNLQESTMDLRTNPFEEGGNEVPQSIDQYMEPAQHGVQDVLNISTEVHVFHRTGQTNRAVYWTVPLTSEKELWLEPWPDDRSDRTRACLSRPTSHFKTYGRARIHFG</sequence>
<feature type="compositionally biased region" description="Basic and acidic residues" evidence="1">
    <location>
        <begin position="44"/>
        <end position="70"/>
    </location>
</feature>
<accession>A0A8S9KU64</accession>
<proteinExistence type="predicted"/>
<dbReference type="EMBL" id="QGKW02000717">
    <property type="protein sequence ID" value="KAF2598544.1"/>
    <property type="molecule type" value="Genomic_DNA"/>
</dbReference>
<feature type="compositionally biased region" description="Polar residues" evidence="1">
    <location>
        <begin position="138"/>
        <end position="154"/>
    </location>
</feature>
<feature type="compositionally biased region" description="Basic and acidic residues" evidence="1">
    <location>
        <begin position="231"/>
        <end position="240"/>
    </location>
</feature>
<dbReference type="AlphaFoldDB" id="A0A8S9KU64"/>
<dbReference type="Proteomes" id="UP000712281">
    <property type="component" value="Unassembled WGS sequence"/>
</dbReference>
<name>A0A8S9KU64_BRACR</name>
<feature type="compositionally biased region" description="Polar residues" evidence="1">
    <location>
        <begin position="109"/>
        <end position="120"/>
    </location>
</feature>
<evidence type="ECO:0000313" key="2">
    <source>
        <dbReference type="EMBL" id="KAF2598544.1"/>
    </source>
</evidence>
<feature type="compositionally biased region" description="Basic and acidic residues" evidence="1">
    <location>
        <begin position="18"/>
        <end position="28"/>
    </location>
</feature>
<comment type="caution">
    <text evidence="2">The sequence shown here is derived from an EMBL/GenBank/DDBJ whole genome shotgun (WGS) entry which is preliminary data.</text>
</comment>
<protein>
    <submittedName>
        <fullName evidence="2">Uncharacterized protein</fullName>
    </submittedName>
</protein>
<feature type="compositionally biased region" description="Polar residues" evidence="1">
    <location>
        <begin position="29"/>
        <end position="42"/>
    </location>
</feature>
<evidence type="ECO:0000313" key="3">
    <source>
        <dbReference type="Proteomes" id="UP000712281"/>
    </source>
</evidence>
<gene>
    <name evidence="2" type="ORF">F2Q68_00010124</name>
</gene>
<feature type="region of interest" description="Disordered" evidence="1">
    <location>
        <begin position="231"/>
        <end position="304"/>
    </location>
</feature>
<reference evidence="2" key="1">
    <citation type="submission" date="2019-12" db="EMBL/GenBank/DDBJ databases">
        <title>Genome sequencing and annotation of Brassica cretica.</title>
        <authorList>
            <person name="Studholme D.J."/>
            <person name="Sarris P.F."/>
        </authorList>
    </citation>
    <scope>NUCLEOTIDE SEQUENCE</scope>
    <source>
        <strain evidence="2">PFS-001/15</strain>
        <tissue evidence="2">Leaf</tissue>
    </source>
</reference>